<reference evidence="2" key="1">
    <citation type="submission" date="2017-02" db="EMBL/GenBank/DDBJ databases">
        <authorList>
            <person name="Varghese N."/>
            <person name="Submissions S."/>
        </authorList>
    </citation>
    <scope>NUCLEOTIDE SEQUENCE [LARGE SCALE GENOMIC DNA]</scope>
    <source>
        <strain evidence="2">ATCC BAA-34</strain>
    </source>
</reference>
<keyword evidence="2" id="KW-1185">Reference proteome</keyword>
<dbReference type="EMBL" id="FUWR01000001">
    <property type="protein sequence ID" value="SJZ41995.1"/>
    <property type="molecule type" value="Genomic_DNA"/>
</dbReference>
<dbReference type="OrthoDB" id="5397617at2"/>
<dbReference type="AlphaFoldDB" id="A0A1T4KHZ6"/>
<protein>
    <submittedName>
        <fullName evidence="1">Uncharacterized protein</fullName>
    </submittedName>
</protein>
<evidence type="ECO:0000313" key="1">
    <source>
        <dbReference type="EMBL" id="SJZ41995.1"/>
    </source>
</evidence>
<accession>A0A1T4KHZ6</accession>
<dbReference type="STRING" id="115783.SAMN02745119_00563"/>
<proteinExistence type="predicted"/>
<name>A0A1T4KHZ6_9BACT</name>
<organism evidence="1 2">
    <name type="scientific">Trichlorobacter thiogenes</name>
    <dbReference type="NCBI Taxonomy" id="115783"/>
    <lineage>
        <taxon>Bacteria</taxon>
        <taxon>Pseudomonadati</taxon>
        <taxon>Thermodesulfobacteriota</taxon>
        <taxon>Desulfuromonadia</taxon>
        <taxon>Geobacterales</taxon>
        <taxon>Geobacteraceae</taxon>
        <taxon>Trichlorobacter</taxon>
    </lineage>
</organism>
<gene>
    <name evidence="1" type="ORF">SAMN02745119_00563</name>
</gene>
<evidence type="ECO:0000313" key="2">
    <source>
        <dbReference type="Proteomes" id="UP000190102"/>
    </source>
</evidence>
<sequence>MYLARDKNNDLYLFRILPERRRECWWADAALDGSYLRLDKQLYPEITWDTEPLEVSLVPFQQSIDKTA</sequence>
<dbReference type="Proteomes" id="UP000190102">
    <property type="component" value="Unassembled WGS sequence"/>
</dbReference>
<dbReference type="RefSeq" id="WP_078788846.1">
    <property type="nucleotide sequence ID" value="NZ_FUWR01000001.1"/>
</dbReference>